<dbReference type="EMBL" id="JAEQND010000007">
    <property type="protein sequence ID" value="MBL0426090.1"/>
    <property type="molecule type" value="Genomic_DNA"/>
</dbReference>
<accession>A0ABS1JR92</accession>
<comment type="caution">
    <text evidence="1">The sequence shown here is derived from an EMBL/GenBank/DDBJ whole genome shotgun (WGS) entry which is preliminary data.</text>
</comment>
<name>A0ABS1JR92_9BURK</name>
<proteinExistence type="predicted"/>
<evidence type="ECO:0000313" key="2">
    <source>
        <dbReference type="Proteomes" id="UP000622707"/>
    </source>
</evidence>
<keyword evidence="2" id="KW-1185">Reference proteome</keyword>
<sequence>MIRKGAHKKKGRVMKVTRPEPTIYGNCDGWSFIVGKTGRAYSRQAMRTRPLQACNWNVVHRFSTNREWVREDNMWARCGSAVDACRTSRIVVQRGPDMTGSALLAPILLNPVLRDSRKLASAN</sequence>
<evidence type="ECO:0000313" key="1">
    <source>
        <dbReference type="EMBL" id="MBL0426090.1"/>
    </source>
</evidence>
<dbReference type="Proteomes" id="UP000622707">
    <property type="component" value="Unassembled WGS sequence"/>
</dbReference>
<gene>
    <name evidence="1" type="ORF">JI746_13325</name>
</gene>
<reference evidence="1 2" key="1">
    <citation type="journal article" date="2017" name="Int. J. Syst. Evol. Microbiol.">
        <title>Ramlibacter alkalitolerans sp. nov., alkali-tolerant bacterium isolated from soil of ginseng.</title>
        <authorList>
            <person name="Lee D.H."/>
            <person name="Cha C.J."/>
        </authorList>
    </citation>
    <scope>NUCLEOTIDE SEQUENCE [LARGE SCALE GENOMIC DNA]</scope>
    <source>
        <strain evidence="1 2">KACC 19305</strain>
    </source>
</reference>
<organism evidence="1 2">
    <name type="scientific">Ramlibacter alkalitolerans</name>
    <dbReference type="NCBI Taxonomy" id="2039631"/>
    <lineage>
        <taxon>Bacteria</taxon>
        <taxon>Pseudomonadati</taxon>
        <taxon>Pseudomonadota</taxon>
        <taxon>Betaproteobacteria</taxon>
        <taxon>Burkholderiales</taxon>
        <taxon>Comamonadaceae</taxon>
        <taxon>Ramlibacter</taxon>
    </lineage>
</organism>
<protein>
    <submittedName>
        <fullName evidence="1">Uncharacterized protein</fullName>
    </submittedName>
</protein>